<proteinExistence type="predicted"/>
<comment type="caution">
    <text evidence="2">The sequence shown here is derived from an EMBL/GenBank/DDBJ whole genome shotgun (WGS) entry which is preliminary data.</text>
</comment>
<sequence length="101" mass="10651">MKFSPLIVLNGSNSVALSRNAATLHRSARSPLAAEDGPDVVEDREPPNGGAVRSHRDLTGDKDVVAGARVPYSGNGRHAARSLCTFSIMSSRQAKTQGLHS</sequence>
<gene>
    <name evidence="2" type="ORF">ACFFIA_28155</name>
</gene>
<protein>
    <submittedName>
        <fullName evidence="2">Uncharacterized protein</fullName>
    </submittedName>
</protein>
<dbReference type="Proteomes" id="UP001589867">
    <property type="component" value="Unassembled WGS sequence"/>
</dbReference>
<dbReference type="RefSeq" id="WP_377256085.1">
    <property type="nucleotide sequence ID" value="NZ_JBHLUH010000060.1"/>
</dbReference>
<feature type="region of interest" description="Disordered" evidence="1">
    <location>
        <begin position="24"/>
        <end position="60"/>
    </location>
</feature>
<dbReference type="EMBL" id="JBHLUH010000060">
    <property type="protein sequence ID" value="MFC0531525.1"/>
    <property type="molecule type" value="Genomic_DNA"/>
</dbReference>
<name>A0ABV6MA02_9ACTN</name>
<evidence type="ECO:0000313" key="2">
    <source>
        <dbReference type="EMBL" id="MFC0531525.1"/>
    </source>
</evidence>
<evidence type="ECO:0000256" key="1">
    <source>
        <dbReference type="SAM" id="MobiDB-lite"/>
    </source>
</evidence>
<keyword evidence="3" id="KW-1185">Reference proteome</keyword>
<reference evidence="2 3" key="1">
    <citation type="submission" date="2024-09" db="EMBL/GenBank/DDBJ databases">
        <authorList>
            <person name="Sun Q."/>
            <person name="Mori K."/>
        </authorList>
    </citation>
    <scope>NUCLEOTIDE SEQUENCE [LARGE SCALE GENOMIC DNA]</scope>
    <source>
        <strain evidence="2 3">TBRC 3947</strain>
    </source>
</reference>
<organism evidence="2 3">
    <name type="scientific">Phytohabitans kaempferiae</name>
    <dbReference type="NCBI Taxonomy" id="1620943"/>
    <lineage>
        <taxon>Bacteria</taxon>
        <taxon>Bacillati</taxon>
        <taxon>Actinomycetota</taxon>
        <taxon>Actinomycetes</taxon>
        <taxon>Micromonosporales</taxon>
        <taxon>Micromonosporaceae</taxon>
    </lineage>
</organism>
<accession>A0ABV6MA02</accession>
<evidence type="ECO:0000313" key="3">
    <source>
        <dbReference type="Proteomes" id="UP001589867"/>
    </source>
</evidence>